<evidence type="ECO:0000256" key="10">
    <source>
        <dbReference type="PIRNR" id="PIRNR001620"/>
    </source>
</evidence>
<sequence length="262" mass="30487">MERFTMHFKGFQKREEPQETFLFFSHPEFCHFPRDPGPCKTYMLRYFHNTKSNKCEELIYGGCHGNKNNFKTFDSCHYTCVGNSRDKAKRRRQETFLFFSPPEFCHLPPDTGPCKAYMPRYFYNPKSNRCEEFIYGGCRGNKNNFKTFKSCHYSCVGKWGEGNVILVGASTMMTFFLLPAHCNLPPDYGGCRGYVTRYYYNPTSNRCETFTYSGCTGNGNNFQSQYECLKTCDKMSPGKGHLLKVGLWRSLLNIKIGYDFTN</sequence>
<dbReference type="InterPro" id="IPR036880">
    <property type="entry name" value="Kunitz_BPTI_sf"/>
</dbReference>
<evidence type="ECO:0000256" key="4">
    <source>
        <dbReference type="ARBA" id="ARBA00022696"/>
    </source>
</evidence>
<keyword evidence="9" id="KW-0325">Glycoprotein</keyword>
<dbReference type="InterPro" id="IPR050098">
    <property type="entry name" value="TFPI/VKTCI-like"/>
</dbReference>
<keyword evidence="2" id="KW-0964">Secreted</keyword>
<proteinExistence type="predicted"/>
<accession>H9GB44</accession>
<dbReference type="MEROPS" id="I02.062"/>
<dbReference type="eggNOG" id="KOG4295">
    <property type="taxonomic scope" value="Eukaryota"/>
</dbReference>
<dbReference type="GO" id="GO:0004867">
    <property type="term" value="F:serine-type endopeptidase inhibitor activity"/>
    <property type="evidence" value="ECO:0000318"/>
    <property type="project" value="GO_Central"/>
</dbReference>
<dbReference type="HOGENOM" id="CLU_058441_1_0_1"/>
<keyword evidence="13" id="KW-1185">Reference proteome</keyword>
<dbReference type="InterPro" id="IPR002223">
    <property type="entry name" value="Kunitz_BPTI"/>
</dbReference>
<keyword evidence="6 10" id="KW-0722">Serine protease inhibitor</keyword>
<dbReference type="MEROPS" id="I17.001"/>
<evidence type="ECO:0000256" key="2">
    <source>
        <dbReference type="ARBA" id="ARBA00022525"/>
    </source>
</evidence>
<dbReference type="SUPFAM" id="SSF57362">
    <property type="entry name" value="BPTI-like"/>
    <property type="match status" value="3"/>
</dbReference>
<keyword evidence="3 10" id="KW-0646">Protease inhibitor</keyword>
<keyword evidence="5" id="KW-0677">Repeat</keyword>
<evidence type="ECO:0000256" key="5">
    <source>
        <dbReference type="ARBA" id="ARBA00022737"/>
    </source>
</evidence>
<dbReference type="PROSITE" id="PS00280">
    <property type="entry name" value="BPTI_KUNITZ_1"/>
    <property type="match status" value="2"/>
</dbReference>
<dbReference type="CDD" id="cd00109">
    <property type="entry name" value="Kunitz-type"/>
    <property type="match status" value="1"/>
</dbReference>
<comment type="subcellular location">
    <subcellularLocation>
        <location evidence="1">Secreted</location>
    </subcellularLocation>
</comment>
<dbReference type="PRINTS" id="PR00759">
    <property type="entry name" value="BASICPTASE"/>
</dbReference>
<evidence type="ECO:0000256" key="9">
    <source>
        <dbReference type="ARBA" id="ARBA00023180"/>
    </source>
</evidence>
<keyword evidence="8" id="KW-1015">Disulfide bond</keyword>
<reference evidence="12" key="3">
    <citation type="submission" date="2025-09" db="UniProtKB">
        <authorList>
            <consortium name="Ensembl"/>
        </authorList>
    </citation>
    <scope>IDENTIFICATION</scope>
</reference>
<dbReference type="Proteomes" id="UP000001646">
    <property type="component" value="Unplaced"/>
</dbReference>
<dbReference type="SMART" id="SM00131">
    <property type="entry name" value="KU"/>
    <property type="match status" value="3"/>
</dbReference>
<feature type="domain" description="BPTI/Kunitz inhibitor" evidence="11">
    <location>
        <begin position="30"/>
        <end position="80"/>
    </location>
</feature>
<dbReference type="PROSITE" id="PS50279">
    <property type="entry name" value="BPTI_KUNITZ_2"/>
    <property type="match status" value="3"/>
</dbReference>
<evidence type="ECO:0000256" key="8">
    <source>
        <dbReference type="ARBA" id="ARBA00023157"/>
    </source>
</evidence>
<dbReference type="InterPro" id="IPR008296">
    <property type="entry name" value="TFPI-like"/>
</dbReference>
<feature type="domain" description="BPTI/Kunitz inhibitor" evidence="11">
    <location>
        <begin position="182"/>
        <end position="232"/>
    </location>
</feature>
<dbReference type="GO" id="GO:0007596">
    <property type="term" value="P:blood coagulation"/>
    <property type="evidence" value="ECO:0007669"/>
    <property type="project" value="UniProtKB-UniRule"/>
</dbReference>
<dbReference type="Gene3D" id="4.10.410.10">
    <property type="entry name" value="Pancreatic trypsin inhibitor Kunitz domain"/>
    <property type="match status" value="3"/>
</dbReference>
<reference evidence="12" key="1">
    <citation type="submission" date="2009-12" db="EMBL/GenBank/DDBJ databases">
        <title>The Genome Sequence of Anolis carolinensis (Green Anole Lizard).</title>
        <authorList>
            <consortium name="The Genome Sequencing Platform"/>
            <person name="Di Palma F."/>
            <person name="Alfoldi J."/>
            <person name="Heiman D."/>
            <person name="Young S."/>
            <person name="Grabherr M."/>
            <person name="Johnson J."/>
            <person name="Lander E.S."/>
            <person name="Lindblad-Toh K."/>
        </authorList>
    </citation>
    <scope>NUCLEOTIDE SEQUENCE [LARGE SCALE GENOMIC DNA]</scope>
    <source>
        <strain evidence="12">JBL SC #1</strain>
    </source>
</reference>
<evidence type="ECO:0000313" key="13">
    <source>
        <dbReference type="Proteomes" id="UP000001646"/>
    </source>
</evidence>
<dbReference type="InParanoid" id="H9GB44"/>
<evidence type="ECO:0000259" key="11">
    <source>
        <dbReference type="PROSITE" id="PS50279"/>
    </source>
</evidence>
<evidence type="ECO:0000313" key="12">
    <source>
        <dbReference type="Ensembl" id="ENSACAP00000006102.4"/>
    </source>
</evidence>
<dbReference type="PANTHER" id="PTHR10083">
    <property type="entry name" value="KUNITZ-TYPE PROTEASE INHIBITOR-RELATED"/>
    <property type="match status" value="1"/>
</dbReference>
<protein>
    <recommendedName>
        <fullName evidence="10">Tissue factor pathway inhibitor</fullName>
    </recommendedName>
</protein>
<dbReference type="Ensembl" id="ENSACAT00000006239.4">
    <property type="protein sequence ID" value="ENSACAP00000006102.4"/>
    <property type="gene ID" value="ENSACAG00000006258.4"/>
</dbReference>
<reference evidence="12" key="2">
    <citation type="submission" date="2025-08" db="UniProtKB">
        <authorList>
            <consortium name="Ensembl"/>
        </authorList>
    </citation>
    <scope>IDENTIFICATION</scope>
</reference>
<dbReference type="Pfam" id="PF00014">
    <property type="entry name" value="Kunitz_BPTI"/>
    <property type="match status" value="3"/>
</dbReference>
<dbReference type="GO" id="GO:0005615">
    <property type="term" value="C:extracellular space"/>
    <property type="evidence" value="ECO:0000318"/>
    <property type="project" value="GO_Central"/>
</dbReference>
<dbReference type="GeneTree" id="ENSGT00940000164331"/>
<feature type="domain" description="BPTI/Kunitz inhibitor" evidence="11">
    <location>
        <begin position="105"/>
        <end position="155"/>
    </location>
</feature>
<evidence type="ECO:0000256" key="1">
    <source>
        <dbReference type="ARBA" id="ARBA00004613"/>
    </source>
</evidence>
<dbReference type="InterPro" id="IPR020901">
    <property type="entry name" value="Prtase_inh_Kunz-CS"/>
</dbReference>
<evidence type="ECO:0000256" key="6">
    <source>
        <dbReference type="ARBA" id="ARBA00022900"/>
    </source>
</evidence>
<name>H9GB44_ANOCA</name>
<evidence type="ECO:0000256" key="7">
    <source>
        <dbReference type="ARBA" id="ARBA00023084"/>
    </source>
</evidence>
<dbReference type="FunFam" id="4.10.410.10:FF:000004">
    <property type="entry name" value="Tissue factor pathway inhibitor"/>
    <property type="match status" value="2"/>
</dbReference>
<keyword evidence="4 10" id="KW-0356">Hemostasis</keyword>
<dbReference type="PANTHER" id="PTHR10083:SF383">
    <property type="entry name" value="BPTI_KUNITZ INHIBITOR DOMAIN-CONTAINING PROTEIN"/>
    <property type="match status" value="1"/>
</dbReference>
<dbReference type="Bgee" id="ENSACAG00000006258">
    <property type="expression patterns" value="Expressed in liver"/>
</dbReference>
<dbReference type="PIRSF" id="PIRSF001620">
    <property type="entry name" value="TFPI"/>
    <property type="match status" value="1"/>
</dbReference>
<evidence type="ECO:0000256" key="3">
    <source>
        <dbReference type="ARBA" id="ARBA00022690"/>
    </source>
</evidence>
<keyword evidence="7 10" id="KW-0094">Blood coagulation</keyword>
<dbReference type="AlphaFoldDB" id="H9GB44"/>
<organism evidence="12 13">
    <name type="scientific">Anolis carolinensis</name>
    <name type="common">Green anole</name>
    <name type="synonym">American chameleon</name>
    <dbReference type="NCBI Taxonomy" id="28377"/>
    <lineage>
        <taxon>Eukaryota</taxon>
        <taxon>Metazoa</taxon>
        <taxon>Chordata</taxon>
        <taxon>Craniata</taxon>
        <taxon>Vertebrata</taxon>
        <taxon>Euteleostomi</taxon>
        <taxon>Lepidosauria</taxon>
        <taxon>Squamata</taxon>
        <taxon>Bifurcata</taxon>
        <taxon>Unidentata</taxon>
        <taxon>Episquamata</taxon>
        <taxon>Toxicofera</taxon>
        <taxon>Iguania</taxon>
        <taxon>Dactyloidae</taxon>
        <taxon>Anolis</taxon>
    </lineage>
</organism>